<dbReference type="GO" id="GO:0016747">
    <property type="term" value="F:acyltransferase activity, transferring groups other than amino-acyl groups"/>
    <property type="evidence" value="ECO:0007669"/>
    <property type="project" value="InterPro"/>
</dbReference>
<protein>
    <submittedName>
        <fullName evidence="2">GNAT family N-acetyltransferase</fullName>
    </submittedName>
</protein>
<keyword evidence="2" id="KW-0808">Transferase</keyword>
<feature type="domain" description="N-acetyltransferase" evidence="1">
    <location>
        <begin position="1"/>
        <end position="121"/>
    </location>
</feature>
<dbReference type="Proteomes" id="UP000593719">
    <property type="component" value="Chromosome"/>
</dbReference>
<proteinExistence type="predicted"/>
<dbReference type="InterPro" id="IPR016181">
    <property type="entry name" value="Acyl_CoA_acyltransferase"/>
</dbReference>
<evidence type="ECO:0000313" key="2">
    <source>
        <dbReference type="EMBL" id="QOP43080.1"/>
    </source>
</evidence>
<dbReference type="KEGG" id="ssei:FJR45_03570"/>
<evidence type="ECO:0000259" key="1">
    <source>
        <dbReference type="PROSITE" id="PS51186"/>
    </source>
</evidence>
<dbReference type="SUPFAM" id="SSF55729">
    <property type="entry name" value="Acyl-CoA N-acyltransferases (Nat)"/>
    <property type="match status" value="1"/>
</dbReference>
<gene>
    <name evidence="2" type="ORF">FJR45_03570</name>
</gene>
<accession>A0A7M1B060</accession>
<evidence type="ECO:0000313" key="3">
    <source>
        <dbReference type="Proteomes" id="UP000593719"/>
    </source>
</evidence>
<dbReference type="Pfam" id="PF00583">
    <property type="entry name" value="Acetyltransf_1"/>
    <property type="match status" value="1"/>
</dbReference>
<dbReference type="PROSITE" id="PS51186">
    <property type="entry name" value="GNAT"/>
    <property type="match status" value="1"/>
</dbReference>
<dbReference type="EMBL" id="CP041235">
    <property type="protein sequence ID" value="QOP43080.1"/>
    <property type="molecule type" value="Genomic_DNA"/>
</dbReference>
<dbReference type="CDD" id="cd04301">
    <property type="entry name" value="NAT_SF"/>
    <property type="match status" value="1"/>
</dbReference>
<dbReference type="InterPro" id="IPR000182">
    <property type="entry name" value="GNAT_dom"/>
</dbReference>
<dbReference type="Gene3D" id="3.40.630.30">
    <property type="match status" value="1"/>
</dbReference>
<dbReference type="AlphaFoldDB" id="A0A7M1B060"/>
<reference evidence="2 3" key="1">
    <citation type="submission" date="2019-06" db="EMBL/GenBank/DDBJ databases">
        <title>Sulfurimonas gotlandica sp. nov., a chemoautotrophic and psychrotolerant epsilonproteobacterium isolated from a pelagic redoxcline, and an emended description of the genus Sulfurimonas.</title>
        <authorList>
            <person name="Wang S."/>
            <person name="Jiang L."/>
            <person name="Shao Z."/>
        </authorList>
    </citation>
    <scope>NUCLEOTIDE SEQUENCE [LARGE SCALE GENOMIC DNA]</scope>
    <source>
        <strain evidence="2 3">S2-6</strain>
    </source>
</reference>
<keyword evidence="3" id="KW-1185">Reference proteome</keyword>
<organism evidence="2 3">
    <name type="scientific">Sulfurimonas sediminis</name>
    <dbReference type="NCBI Taxonomy" id="2590020"/>
    <lineage>
        <taxon>Bacteria</taxon>
        <taxon>Pseudomonadati</taxon>
        <taxon>Campylobacterota</taxon>
        <taxon>Epsilonproteobacteria</taxon>
        <taxon>Campylobacterales</taxon>
        <taxon>Sulfurimonadaceae</taxon>
        <taxon>Sulfurimonas</taxon>
    </lineage>
</organism>
<dbReference type="RefSeq" id="WP_193151391.1">
    <property type="nucleotide sequence ID" value="NZ_CP041235.1"/>
</dbReference>
<name>A0A7M1B060_9BACT</name>
<sequence length="121" mass="14454">MQIREMTLKELYPVYDLVKQLYTELSYDEFEDLVYDMRHMEYKMFGILERGELVCYGGAAVQTSLCHKRHLYVFDLVTDEKHREKGYAKMMLEYLQDYAKTAACEKLVLSFKWQGKNVIQV</sequence>